<sequence>MAFHPVNTFQAPSSQHLPLRDHLQRILPPPHRRNQHLHPPIHPRIQPPTRLLRPDPLPLAHLLHGIDHLLPHADVVARVLDLAQAARAPPGAVLALEAFDGRVAPRAVLVFPPDVEDGAAHAVEAEAAGWRAGGV</sequence>
<organism evidence="1 2">
    <name type="scientific">Trichoderma arundinaceum</name>
    <dbReference type="NCBI Taxonomy" id="490622"/>
    <lineage>
        <taxon>Eukaryota</taxon>
        <taxon>Fungi</taxon>
        <taxon>Dikarya</taxon>
        <taxon>Ascomycota</taxon>
        <taxon>Pezizomycotina</taxon>
        <taxon>Sordariomycetes</taxon>
        <taxon>Hypocreomycetidae</taxon>
        <taxon>Hypocreales</taxon>
        <taxon>Hypocreaceae</taxon>
        <taxon>Trichoderma</taxon>
    </lineage>
</organism>
<accession>A0A395NXB3</accession>
<feature type="non-terminal residue" evidence="1">
    <location>
        <position position="135"/>
    </location>
</feature>
<keyword evidence="2" id="KW-1185">Reference proteome</keyword>
<evidence type="ECO:0000313" key="1">
    <source>
        <dbReference type="EMBL" id="RFU80750.1"/>
    </source>
</evidence>
<reference evidence="1 2" key="1">
    <citation type="journal article" date="2018" name="PLoS Pathog.">
        <title>Evolution of structural diversity of trichothecenes, a family of toxins produced by plant pathogenic and entomopathogenic fungi.</title>
        <authorList>
            <person name="Proctor R.H."/>
            <person name="McCormick S.P."/>
            <person name="Kim H.S."/>
            <person name="Cardoza R.E."/>
            <person name="Stanley A.M."/>
            <person name="Lindo L."/>
            <person name="Kelly A."/>
            <person name="Brown D.W."/>
            <person name="Lee T."/>
            <person name="Vaughan M.M."/>
            <person name="Alexander N.J."/>
            <person name="Busman M."/>
            <person name="Gutierrez S."/>
        </authorList>
    </citation>
    <scope>NUCLEOTIDE SEQUENCE [LARGE SCALE GENOMIC DNA]</scope>
    <source>
        <strain evidence="1 2">IBT 40837</strain>
    </source>
</reference>
<comment type="caution">
    <text evidence="1">The sequence shown here is derived from an EMBL/GenBank/DDBJ whole genome shotgun (WGS) entry which is preliminary data.</text>
</comment>
<name>A0A395NXB3_TRIAR</name>
<protein>
    <submittedName>
        <fullName evidence="1">Uncharacterized protein</fullName>
    </submittedName>
</protein>
<dbReference type="Proteomes" id="UP000266272">
    <property type="component" value="Unassembled WGS sequence"/>
</dbReference>
<dbReference type="EMBL" id="PXOA01000093">
    <property type="protein sequence ID" value="RFU80750.1"/>
    <property type="molecule type" value="Genomic_DNA"/>
</dbReference>
<evidence type="ECO:0000313" key="2">
    <source>
        <dbReference type="Proteomes" id="UP000266272"/>
    </source>
</evidence>
<gene>
    <name evidence="1" type="ORF">TARUN_1406</name>
</gene>
<dbReference type="AlphaFoldDB" id="A0A395NXB3"/>
<proteinExistence type="predicted"/>